<dbReference type="KEGG" id="ccot:CCAX7_46430"/>
<accession>A0A402D4Y5</accession>
<dbReference type="Pfam" id="PF13776">
    <property type="entry name" value="DUF4172"/>
    <property type="match status" value="1"/>
</dbReference>
<dbReference type="SUPFAM" id="SSF140931">
    <property type="entry name" value="Fic-like"/>
    <property type="match status" value="1"/>
</dbReference>
<dbReference type="PANTHER" id="PTHR13504">
    <property type="entry name" value="FIDO DOMAIN-CONTAINING PROTEIN DDB_G0283145"/>
    <property type="match status" value="1"/>
</dbReference>
<dbReference type="EMBL" id="AP025739">
    <property type="protein sequence ID" value="BDI32592.1"/>
    <property type="molecule type" value="Genomic_DNA"/>
</dbReference>
<dbReference type="Proteomes" id="UP000287394">
    <property type="component" value="Chromosome"/>
</dbReference>
<keyword evidence="1" id="KW-0132">Cell division</keyword>
<reference evidence="1 2" key="1">
    <citation type="journal article" date="2019" name="Int. J. Syst. Evol. Microbiol.">
        <title>Capsulimonas corticalis gen. nov., sp. nov., an aerobic capsulated bacterium, of a novel bacterial order, Capsulimonadales ord. nov., of the class Armatimonadia of the phylum Armatimonadetes.</title>
        <authorList>
            <person name="Li J."/>
            <person name="Kudo C."/>
            <person name="Tonouchi A."/>
        </authorList>
    </citation>
    <scope>NUCLEOTIDE SEQUENCE [LARGE SCALE GENOMIC DNA]</scope>
    <source>
        <strain evidence="1 2">AX-7</strain>
    </source>
</reference>
<evidence type="ECO:0000313" key="1">
    <source>
        <dbReference type="EMBL" id="BDI32592.1"/>
    </source>
</evidence>
<dbReference type="GO" id="GO:0051301">
    <property type="term" value="P:cell division"/>
    <property type="evidence" value="ECO:0007669"/>
    <property type="project" value="UniProtKB-KW"/>
</dbReference>
<dbReference type="Gene3D" id="1.10.3290.10">
    <property type="entry name" value="Fido-like domain"/>
    <property type="match status" value="1"/>
</dbReference>
<dbReference type="Pfam" id="PF02661">
    <property type="entry name" value="Fic"/>
    <property type="match status" value="1"/>
</dbReference>
<gene>
    <name evidence="1" type="ORF">CCAX7_46430</name>
</gene>
<proteinExistence type="predicted"/>
<dbReference type="AlphaFoldDB" id="A0A402D4Y5"/>
<dbReference type="PROSITE" id="PS51459">
    <property type="entry name" value="FIDO"/>
    <property type="match status" value="1"/>
</dbReference>
<dbReference type="InterPro" id="IPR036597">
    <property type="entry name" value="Fido-like_dom_sf"/>
</dbReference>
<dbReference type="RefSeq" id="WP_119324586.1">
    <property type="nucleotide sequence ID" value="NZ_AP025739.1"/>
</dbReference>
<keyword evidence="1" id="KW-0131">Cell cycle</keyword>
<sequence length="386" mass="42763">MKWNWQLPDWPNFTWDAARLRTAEQAFLLGSGMLSGTIKHLSADDQELLAVETMSTEALTTSEIEGEILDRASVQSSIRKHLGLATDNRRIGPKEHGIAEIMVDLYQTAKIPLSEDMLFKWHRLVMSGIYFVRNPGAYRTDTEAMQIVSGNLGDPRVHFEAPPSVQVPVEMSRFIDWFNSTAPEGAQHLPVLTRAGIAHLYFESIHPFEDGNGRIGRAIAEKALAQALGQPGLTALAATILSQRKKYYAALEAASTHNEITDWLLWFAGMAVEAQRRTLAQVAFLIDKAKLFDRLRGQLNPRQEKALLRMFQEGPGGFEGGMSAGKYAAITGASPATTTRDLVDLVSKNALSRDGEHKHARYQLMIPLRLAKTITINSQGELVEGE</sequence>
<keyword evidence="2" id="KW-1185">Reference proteome</keyword>
<name>A0A402D4Y5_9BACT</name>
<organism evidence="1 2">
    <name type="scientific">Capsulimonas corticalis</name>
    <dbReference type="NCBI Taxonomy" id="2219043"/>
    <lineage>
        <taxon>Bacteria</taxon>
        <taxon>Bacillati</taxon>
        <taxon>Armatimonadota</taxon>
        <taxon>Armatimonadia</taxon>
        <taxon>Capsulimonadales</taxon>
        <taxon>Capsulimonadaceae</taxon>
        <taxon>Capsulimonas</taxon>
    </lineage>
</organism>
<protein>
    <submittedName>
        <fullName evidence="1">Cell division protein Fic</fullName>
    </submittedName>
</protein>
<evidence type="ECO:0000313" key="2">
    <source>
        <dbReference type="Proteomes" id="UP000287394"/>
    </source>
</evidence>
<dbReference type="InterPro" id="IPR003812">
    <property type="entry name" value="Fido"/>
</dbReference>
<dbReference type="OrthoDB" id="9814400at2"/>
<dbReference type="InterPro" id="IPR040198">
    <property type="entry name" value="Fido_containing"/>
</dbReference>
<dbReference type="PANTHER" id="PTHR13504:SF33">
    <property type="entry name" value="FIC FAMILY PROTEIN"/>
    <property type="match status" value="1"/>
</dbReference>
<dbReference type="InterPro" id="IPR025230">
    <property type="entry name" value="DUF4172"/>
</dbReference>